<reference evidence="1 2" key="1">
    <citation type="journal article" date="2016" name="Mol. Biol. Evol.">
        <title>Comparative Genomics of Early-Diverging Mushroom-Forming Fungi Provides Insights into the Origins of Lignocellulose Decay Capabilities.</title>
        <authorList>
            <person name="Nagy L.G."/>
            <person name="Riley R."/>
            <person name="Tritt A."/>
            <person name="Adam C."/>
            <person name="Daum C."/>
            <person name="Floudas D."/>
            <person name="Sun H."/>
            <person name="Yadav J.S."/>
            <person name="Pangilinan J."/>
            <person name="Larsson K.H."/>
            <person name="Matsuura K."/>
            <person name="Barry K."/>
            <person name="Labutti K."/>
            <person name="Kuo R."/>
            <person name="Ohm R.A."/>
            <person name="Bhattacharya S.S."/>
            <person name="Shirouzu T."/>
            <person name="Yoshinaga Y."/>
            <person name="Martin F.M."/>
            <person name="Grigoriev I.V."/>
            <person name="Hibbett D.S."/>
        </authorList>
    </citation>
    <scope>NUCLEOTIDE SEQUENCE [LARGE SCALE GENOMIC DNA]</scope>
    <source>
        <strain evidence="1 2">HHB14362 ss-1</strain>
    </source>
</reference>
<dbReference type="InParanoid" id="A0A165VLK9"/>
<organism evidence="1 2">
    <name type="scientific">Neolentinus lepideus HHB14362 ss-1</name>
    <dbReference type="NCBI Taxonomy" id="1314782"/>
    <lineage>
        <taxon>Eukaryota</taxon>
        <taxon>Fungi</taxon>
        <taxon>Dikarya</taxon>
        <taxon>Basidiomycota</taxon>
        <taxon>Agaricomycotina</taxon>
        <taxon>Agaricomycetes</taxon>
        <taxon>Gloeophyllales</taxon>
        <taxon>Gloeophyllaceae</taxon>
        <taxon>Neolentinus</taxon>
    </lineage>
</organism>
<protein>
    <submittedName>
        <fullName evidence="1">Uncharacterized protein</fullName>
    </submittedName>
</protein>
<feature type="non-terminal residue" evidence="1">
    <location>
        <position position="1"/>
    </location>
</feature>
<dbReference type="STRING" id="1314782.A0A165VLK9"/>
<dbReference type="OrthoDB" id="3267861at2759"/>
<proteinExistence type="predicted"/>
<evidence type="ECO:0000313" key="2">
    <source>
        <dbReference type="Proteomes" id="UP000076761"/>
    </source>
</evidence>
<gene>
    <name evidence="1" type="ORF">NEOLEDRAFT_1051879</name>
</gene>
<dbReference type="EMBL" id="KV425553">
    <property type="protein sequence ID" value="KZT29853.1"/>
    <property type="molecule type" value="Genomic_DNA"/>
</dbReference>
<name>A0A165VLK9_9AGAM</name>
<keyword evidence="2" id="KW-1185">Reference proteome</keyword>
<sequence>VLNSWESAFLTEIKMCGEKLQRHVCRKVCHKYGNEGKCRFLFPHEVIDASYFDPDTNSIVLMCRDGNVNYFNRYILVFCRHNHDLKCILSGKAAKAAMFYITDYITKMDIKTYEMLSLL</sequence>
<dbReference type="AlphaFoldDB" id="A0A165VLK9"/>
<feature type="non-terminal residue" evidence="1">
    <location>
        <position position="119"/>
    </location>
</feature>
<evidence type="ECO:0000313" key="1">
    <source>
        <dbReference type="EMBL" id="KZT29853.1"/>
    </source>
</evidence>
<accession>A0A165VLK9</accession>
<dbReference type="Proteomes" id="UP000076761">
    <property type="component" value="Unassembled WGS sequence"/>
</dbReference>